<evidence type="ECO:0000313" key="2">
    <source>
        <dbReference type="EMBL" id="QCB27858.1"/>
    </source>
</evidence>
<keyword evidence="1" id="KW-0472">Membrane</keyword>
<organism evidence="2 3">
    <name type="scientific">Corynebacterium endometrii</name>
    <dbReference type="NCBI Taxonomy" id="2488819"/>
    <lineage>
        <taxon>Bacteria</taxon>
        <taxon>Bacillati</taxon>
        <taxon>Actinomycetota</taxon>
        <taxon>Actinomycetes</taxon>
        <taxon>Mycobacteriales</taxon>
        <taxon>Corynebacteriaceae</taxon>
        <taxon>Corynebacterium</taxon>
    </lineage>
</organism>
<evidence type="ECO:0000256" key="1">
    <source>
        <dbReference type="SAM" id="Phobius"/>
    </source>
</evidence>
<proteinExistence type="predicted"/>
<keyword evidence="3" id="KW-1185">Reference proteome</keyword>
<dbReference type="AlphaFoldDB" id="A0A4V1CEE8"/>
<accession>A0A4V1CEE8</accession>
<name>A0A4V1CEE8_9CORY</name>
<keyword evidence="1" id="KW-1133">Transmembrane helix</keyword>
<feature type="transmembrane region" description="Helical" evidence="1">
    <location>
        <begin position="54"/>
        <end position="80"/>
    </location>
</feature>
<evidence type="ECO:0000313" key="3">
    <source>
        <dbReference type="Proteomes" id="UP000296352"/>
    </source>
</evidence>
<protein>
    <submittedName>
        <fullName evidence="2">Sulfite exporter TauE/SafE</fullName>
    </submittedName>
</protein>
<dbReference type="Proteomes" id="UP000296352">
    <property type="component" value="Chromosome"/>
</dbReference>
<keyword evidence="1" id="KW-0812">Transmembrane</keyword>
<dbReference type="KEGG" id="cee:CENDO_02800"/>
<reference evidence="2 3" key="1">
    <citation type="submission" date="2019-04" db="EMBL/GenBank/DDBJ databases">
        <title>Corynebacterium endometrii sp. nov., isolated from the uterus of a cow with endometritis.</title>
        <authorList>
            <person name="Ballas P."/>
            <person name="Ruckert C."/>
            <person name="Wagener K."/>
            <person name="Drillich M."/>
            <person name="Kaempfer P."/>
            <person name="Busse H.-J."/>
            <person name="Ehling-Schulz M."/>
        </authorList>
    </citation>
    <scope>NUCLEOTIDE SEQUENCE [LARGE SCALE GENOMIC DNA]</scope>
    <source>
        <strain evidence="2 3">LMM-1653</strain>
    </source>
</reference>
<sequence length="96" mass="10550">MDTSLCQIVASERRRVFRMTISIPILVLIGILIFVGTVIQGSIGFGLGTVATPIVAIVAPQLVPMLILMLAFVISVVTTVQTARDVDWKFFWLCRT</sequence>
<dbReference type="EMBL" id="CP039247">
    <property type="protein sequence ID" value="QCB27858.1"/>
    <property type="molecule type" value="Genomic_DNA"/>
</dbReference>
<gene>
    <name evidence="2" type="ORF">CENDO_02800</name>
</gene>
<feature type="transmembrane region" description="Helical" evidence="1">
    <location>
        <begin position="21"/>
        <end position="48"/>
    </location>
</feature>